<dbReference type="GO" id="GO:0006355">
    <property type="term" value="P:regulation of DNA-templated transcription"/>
    <property type="evidence" value="ECO:0007669"/>
    <property type="project" value="InterPro"/>
</dbReference>
<feature type="domain" description="PAS" evidence="9">
    <location>
        <begin position="426"/>
        <end position="474"/>
    </location>
</feature>
<feature type="domain" description="PAS" evidence="9">
    <location>
        <begin position="172"/>
        <end position="243"/>
    </location>
</feature>
<dbReference type="InterPro" id="IPR035965">
    <property type="entry name" value="PAS-like_dom_sf"/>
</dbReference>
<evidence type="ECO:0000313" key="11">
    <source>
        <dbReference type="EMBL" id="GGA83539.1"/>
    </source>
</evidence>
<dbReference type="NCBIfam" id="TIGR00229">
    <property type="entry name" value="sensory_box"/>
    <property type="match status" value="6"/>
</dbReference>
<dbReference type="Pfam" id="PF13426">
    <property type="entry name" value="PAS_9"/>
    <property type="match status" value="3"/>
</dbReference>
<sequence length="1309" mass="148651">MTKFSGPQPEKASACEYAGKAELESLKREVEAQREVILALQDNQQRLRSLATISADWYWEQDSEYRFTCFFTEQNSGMIRAALLDGAVGACPWELTGVMPMTSPWDAHRETLDARQPFCDFEYKHMSENEPPRYFSVSGVPLFDDKKQFIGYRGTTRNITKRIRSEETQRQAVRLLDDIVDNIPIAFHLTSVQNYKIVLWNKAAEALYGVSREEAVGHSVHDLWPKEYADRMHEADEELVKQGVMHDFPDRITHTRHRGSIHVHMRKVLIQDADGRPSHILITAEDITLRLEAETRLRQSDAKFRSLTELSSDWYWEMDHQLRFTLLSGDKPERTKATAEKFLGKTRWETTGVDGNQAFWIEHRKQLEHHETFRNFEYAHQDSDGLRIVSISGEPILDADGGFKGYRGVGSDITERKQTEIALRASEARFRTVVAAMAEGVLLRDGQGRVVDGNASAERVLGRSLQHMKGETFIDSSWQMLREDGSYMPDEERPITVSVRTGLPQSNVVIGYRRPDDSVFWALLNVQPLYDESSKPPSGYVTTITDITQRKRAETEIVRLNVELENRVLRRTAQLEAANKELEAFSYSVAHDLRSPLSSIDGYSALLQKALSGTLDSRSSHYLVRIREGVRRMGDLTDGLLSLAKLSRTGLNWETVDLSAEAGKIVAQLRENEPTRNIQISVEPAILVRADKLLLRQVLENLIANGWKFSSKKSSTEISVGRLLADGDEPSYFVRDNGAGFDMAYIDKLFGTFQRLHSPGEFAGTGIGLATVKRIVMRHGGRIWAKSVVGEGSTFYFTLGSDLTNVLLKQSSKSDEITGRITLAQAPRALPQFNNQATPVRNDAAVPNDVDDISLDNDKQFSNAFEHAAIGMALIATDSKRLRVNSAFCKMLGYSEAEMLSRTIYEITHPEDIEWDLVQRGRALSGEIETYQWEKRYIHRSGAVVWGHLTCSLVRDADRKPLHFIMQVQDVTERKLTESVLRESEERFRTLTALASDWFWEQDQNFRFIQVSGNAGDESMSGDARGQAMGKTPWELDHVLMPESVWDRHKSQLMRHEVFRDFEVTRLDRDGQMRYVSISGVPIFDAAGLFKGYRGTGRDTTEMRRVNEALRLSEAQLRDITDTLPAIISYVDAEQRFRFHNRSYAEGLGLSRDQINGRKMVEVLGQEGYELALPWIKEVLSGYPVSFERHRKTPQGDFRDFIVNYFPCYGEGKDEGKVIGFYSLGTDVTELKRIDRMKTEFLTTVSHELRLPLMSILGSLNSISGGIVGRRPEDVSAAVEFARKNCERLLQLIKDIVDLKKVEATNSPR</sequence>
<dbReference type="SMART" id="SM00091">
    <property type="entry name" value="PAS"/>
    <property type="match status" value="6"/>
</dbReference>
<feature type="domain" description="PAS" evidence="9">
    <location>
        <begin position="857"/>
        <end position="914"/>
    </location>
</feature>
<evidence type="ECO:0000256" key="5">
    <source>
        <dbReference type="ARBA" id="ARBA00022679"/>
    </source>
</evidence>
<dbReference type="InterPro" id="IPR003594">
    <property type="entry name" value="HATPase_dom"/>
</dbReference>
<accession>A0A916S675</accession>
<dbReference type="PROSITE" id="PS50113">
    <property type="entry name" value="PAC"/>
    <property type="match status" value="6"/>
</dbReference>
<feature type="domain" description="PAC" evidence="10">
    <location>
        <begin position="119"/>
        <end position="171"/>
    </location>
</feature>
<keyword evidence="6" id="KW-0418">Kinase</keyword>
<dbReference type="Proteomes" id="UP000620596">
    <property type="component" value="Unassembled WGS sequence"/>
</dbReference>
<dbReference type="InterPro" id="IPR003661">
    <property type="entry name" value="HisK_dim/P_dom"/>
</dbReference>
<dbReference type="GO" id="GO:0000156">
    <property type="term" value="F:phosphorelay response regulator activity"/>
    <property type="evidence" value="ECO:0007669"/>
    <property type="project" value="TreeGrafter"/>
</dbReference>
<dbReference type="GO" id="GO:0030295">
    <property type="term" value="F:protein kinase activator activity"/>
    <property type="evidence" value="ECO:0007669"/>
    <property type="project" value="TreeGrafter"/>
</dbReference>
<dbReference type="InterPro" id="IPR013655">
    <property type="entry name" value="PAS_fold_3"/>
</dbReference>
<dbReference type="InterPro" id="IPR000014">
    <property type="entry name" value="PAS"/>
</dbReference>
<evidence type="ECO:0000256" key="7">
    <source>
        <dbReference type="ARBA" id="ARBA00023136"/>
    </source>
</evidence>
<dbReference type="InterPro" id="IPR050351">
    <property type="entry name" value="BphY/WalK/GraS-like"/>
</dbReference>
<dbReference type="SUPFAM" id="SSF55874">
    <property type="entry name" value="ATPase domain of HSP90 chaperone/DNA topoisomerase II/histidine kinase"/>
    <property type="match status" value="1"/>
</dbReference>
<dbReference type="SMART" id="SM00387">
    <property type="entry name" value="HATPase_c"/>
    <property type="match status" value="1"/>
</dbReference>
<dbReference type="CDD" id="cd00130">
    <property type="entry name" value="PAS"/>
    <property type="match status" value="5"/>
</dbReference>
<dbReference type="FunFam" id="3.30.565.10:FF:000006">
    <property type="entry name" value="Sensor histidine kinase WalK"/>
    <property type="match status" value="1"/>
</dbReference>
<dbReference type="GO" id="GO:0000155">
    <property type="term" value="F:phosphorelay sensor kinase activity"/>
    <property type="evidence" value="ECO:0007669"/>
    <property type="project" value="InterPro"/>
</dbReference>
<dbReference type="Gene3D" id="3.30.565.10">
    <property type="entry name" value="Histidine kinase-like ATPase, C-terminal domain"/>
    <property type="match status" value="1"/>
</dbReference>
<keyword evidence="4" id="KW-0597">Phosphoprotein</keyword>
<evidence type="ECO:0000259" key="10">
    <source>
        <dbReference type="PROSITE" id="PS50113"/>
    </source>
</evidence>
<comment type="catalytic activity">
    <reaction evidence="1">
        <text>ATP + protein L-histidine = ADP + protein N-phospho-L-histidine.</text>
        <dbReference type="EC" id="2.7.13.3"/>
    </reaction>
</comment>
<organism evidence="11 12">
    <name type="scientific">Polaromonas eurypsychrophila</name>
    <dbReference type="NCBI Taxonomy" id="1614635"/>
    <lineage>
        <taxon>Bacteria</taxon>
        <taxon>Pseudomonadati</taxon>
        <taxon>Pseudomonadota</taxon>
        <taxon>Betaproteobacteria</taxon>
        <taxon>Burkholderiales</taxon>
        <taxon>Comamonadaceae</taxon>
        <taxon>Polaromonas</taxon>
    </lineage>
</organism>
<dbReference type="SUPFAM" id="SSF47384">
    <property type="entry name" value="Homodimeric domain of signal transducing histidine kinase"/>
    <property type="match status" value="2"/>
</dbReference>
<feature type="domain" description="Histidine kinase" evidence="8">
    <location>
        <begin position="588"/>
        <end position="803"/>
    </location>
</feature>
<dbReference type="PANTHER" id="PTHR42878">
    <property type="entry name" value="TWO-COMPONENT HISTIDINE KINASE"/>
    <property type="match status" value="1"/>
</dbReference>
<evidence type="ECO:0000259" key="9">
    <source>
        <dbReference type="PROSITE" id="PS50112"/>
    </source>
</evidence>
<evidence type="ECO:0000313" key="12">
    <source>
        <dbReference type="Proteomes" id="UP000620596"/>
    </source>
</evidence>
<dbReference type="GO" id="GO:0007234">
    <property type="term" value="P:osmosensory signaling via phosphorelay pathway"/>
    <property type="evidence" value="ECO:0007669"/>
    <property type="project" value="TreeGrafter"/>
</dbReference>
<dbReference type="CDD" id="cd00082">
    <property type="entry name" value="HisKA"/>
    <property type="match status" value="2"/>
</dbReference>
<protein>
    <recommendedName>
        <fullName evidence="3">histidine kinase</fullName>
        <ecNumber evidence="3">2.7.13.3</ecNumber>
    </recommendedName>
</protein>
<dbReference type="Gene3D" id="3.30.450.20">
    <property type="entry name" value="PAS domain"/>
    <property type="match status" value="7"/>
</dbReference>
<dbReference type="SMART" id="SM00388">
    <property type="entry name" value="HisKA"/>
    <property type="match status" value="2"/>
</dbReference>
<feature type="domain" description="PAC" evidence="10">
    <location>
        <begin position="931"/>
        <end position="983"/>
    </location>
</feature>
<evidence type="ECO:0000256" key="4">
    <source>
        <dbReference type="ARBA" id="ARBA00022553"/>
    </source>
</evidence>
<keyword evidence="7" id="KW-0472">Membrane</keyword>
<dbReference type="SMART" id="SM00086">
    <property type="entry name" value="PAC"/>
    <property type="match status" value="7"/>
</dbReference>
<dbReference type="EMBL" id="BMIG01000001">
    <property type="protein sequence ID" value="GGA83539.1"/>
    <property type="molecule type" value="Genomic_DNA"/>
</dbReference>
<dbReference type="PANTHER" id="PTHR42878:SF15">
    <property type="entry name" value="BACTERIOPHYTOCHROME"/>
    <property type="match status" value="1"/>
</dbReference>
<feature type="domain" description="PAS" evidence="9">
    <location>
        <begin position="1113"/>
        <end position="1183"/>
    </location>
</feature>
<dbReference type="GO" id="GO:0005886">
    <property type="term" value="C:plasma membrane"/>
    <property type="evidence" value="ECO:0007669"/>
    <property type="project" value="UniProtKB-SubCell"/>
</dbReference>
<dbReference type="InterPro" id="IPR036097">
    <property type="entry name" value="HisK_dim/P_sf"/>
</dbReference>
<dbReference type="InterPro" id="IPR004358">
    <property type="entry name" value="Sig_transdc_His_kin-like_C"/>
</dbReference>
<dbReference type="Pfam" id="PF00989">
    <property type="entry name" value="PAS"/>
    <property type="match status" value="1"/>
</dbReference>
<dbReference type="EC" id="2.7.13.3" evidence="3"/>
<evidence type="ECO:0000256" key="2">
    <source>
        <dbReference type="ARBA" id="ARBA00004429"/>
    </source>
</evidence>
<dbReference type="Pfam" id="PF02518">
    <property type="entry name" value="HATPase_c"/>
    <property type="match status" value="1"/>
</dbReference>
<gene>
    <name evidence="11" type="ORF">GCM10011496_00020</name>
</gene>
<dbReference type="InterPro" id="IPR036890">
    <property type="entry name" value="HATPase_C_sf"/>
</dbReference>
<reference evidence="11" key="1">
    <citation type="journal article" date="2014" name="Int. J. Syst. Evol. Microbiol.">
        <title>Complete genome sequence of Corynebacterium casei LMG S-19264T (=DSM 44701T), isolated from a smear-ripened cheese.</title>
        <authorList>
            <consortium name="US DOE Joint Genome Institute (JGI-PGF)"/>
            <person name="Walter F."/>
            <person name="Albersmeier A."/>
            <person name="Kalinowski J."/>
            <person name="Ruckert C."/>
        </authorList>
    </citation>
    <scope>NUCLEOTIDE SEQUENCE</scope>
    <source>
        <strain evidence="11">CGMCC 1.15322</strain>
    </source>
</reference>
<evidence type="ECO:0000256" key="6">
    <source>
        <dbReference type="ARBA" id="ARBA00022777"/>
    </source>
</evidence>
<dbReference type="Pfam" id="PF08447">
    <property type="entry name" value="PAS_3"/>
    <property type="match status" value="1"/>
</dbReference>
<dbReference type="PRINTS" id="PR00344">
    <property type="entry name" value="BCTRLSENSOR"/>
</dbReference>
<dbReference type="InterPro" id="IPR001610">
    <property type="entry name" value="PAC"/>
</dbReference>
<feature type="domain" description="PAC" evidence="10">
    <location>
        <begin position="1060"/>
        <end position="1112"/>
    </location>
</feature>
<keyword evidence="5" id="KW-0808">Transferase</keyword>
<comment type="caution">
    <text evidence="11">The sequence shown here is derived from an EMBL/GenBank/DDBJ whole genome shotgun (WGS) entry which is preliminary data.</text>
</comment>
<evidence type="ECO:0000256" key="1">
    <source>
        <dbReference type="ARBA" id="ARBA00000085"/>
    </source>
</evidence>
<name>A0A916S675_9BURK</name>
<dbReference type="PROSITE" id="PS50112">
    <property type="entry name" value="PAS"/>
    <property type="match status" value="4"/>
</dbReference>
<evidence type="ECO:0000259" key="8">
    <source>
        <dbReference type="PROSITE" id="PS50109"/>
    </source>
</evidence>
<evidence type="ECO:0000256" key="3">
    <source>
        <dbReference type="ARBA" id="ARBA00012438"/>
    </source>
</evidence>
<dbReference type="Pfam" id="PF08448">
    <property type="entry name" value="PAS_4"/>
    <property type="match status" value="2"/>
</dbReference>
<dbReference type="Pfam" id="PF00512">
    <property type="entry name" value="HisKA"/>
    <property type="match status" value="2"/>
</dbReference>
<dbReference type="GO" id="GO:0005524">
    <property type="term" value="F:ATP binding"/>
    <property type="evidence" value="ECO:0007669"/>
    <property type="project" value="UniProtKB-KW"/>
</dbReference>
<dbReference type="SUPFAM" id="SSF55785">
    <property type="entry name" value="PYP-like sensor domain (PAS domain)"/>
    <property type="match status" value="7"/>
</dbReference>
<dbReference type="InterPro" id="IPR013656">
    <property type="entry name" value="PAS_4"/>
</dbReference>
<keyword evidence="12" id="KW-1185">Reference proteome</keyword>
<proteinExistence type="predicted"/>
<feature type="domain" description="PAC" evidence="10">
    <location>
        <begin position="246"/>
        <end position="299"/>
    </location>
</feature>
<dbReference type="InterPro" id="IPR005467">
    <property type="entry name" value="His_kinase_dom"/>
</dbReference>
<feature type="domain" description="PAC" evidence="10">
    <location>
        <begin position="506"/>
        <end position="559"/>
    </location>
</feature>
<comment type="subcellular location">
    <subcellularLocation>
        <location evidence="2">Cell inner membrane</location>
        <topology evidence="2">Multi-pass membrane protein</topology>
    </subcellularLocation>
</comment>
<dbReference type="InterPro" id="IPR000700">
    <property type="entry name" value="PAS-assoc_C"/>
</dbReference>
<dbReference type="InterPro" id="IPR013767">
    <property type="entry name" value="PAS_fold"/>
</dbReference>
<reference evidence="11" key="2">
    <citation type="submission" date="2020-09" db="EMBL/GenBank/DDBJ databases">
        <authorList>
            <person name="Sun Q."/>
            <person name="Zhou Y."/>
        </authorList>
    </citation>
    <scope>NUCLEOTIDE SEQUENCE</scope>
    <source>
        <strain evidence="11">CGMCC 1.15322</strain>
    </source>
</reference>
<dbReference type="RefSeq" id="WP_188705322.1">
    <property type="nucleotide sequence ID" value="NZ_BMIG01000001.1"/>
</dbReference>
<dbReference type="Gene3D" id="1.10.287.130">
    <property type="match status" value="2"/>
</dbReference>
<feature type="domain" description="PAC" evidence="10">
    <location>
        <begin position="374"/>
        <end position="425"/>
    </location>
</feature>
<dbReference type="PROSITE" id="PS50109">
    <property type="entry name" value="HIS_KIN"/>
    <property type="match status" value="1"/>
</dbReference>